<feature type="region of interest" description="Disordered" evidence="1">
    <location>
        <begin position="36"/>
        <end position="77"/>
    </location>
</feature>
<name>A0A317G6K9_BUTFI</name>
<dbReference type="Proteomes" id="UP000245488">
    <property type="component" value="Chromosome"/>
</dbReference>
<evidence type="ECO:0000313" key="4">
    <source>
        <dbReference type="Proteomes" id="UP000245488"/>
    </source>
</evidence>
<dbReference type="AlphaFoldDB" id="A0A317G6K9"/>
<protein>
    <submittedName>
        <fullName evidence="3">Uncharacterized protein</fullName>
    </submittedName>
</protein>
<evidence type="ECO:0000256" key="2">
    <source>
        <dbReference type="SAM" id="SignalP"/>
    </source>
</evidence>
<dbReference type="PROSITE" id="PS51257">
    <property type="entry name" value="PROKAR_LIPOPROTEIN"/>
    <property type="match status" value="1"/>
</dbReference>
<dbReference type="EMBL" id="NXNG01000001">
    <property type="protein sequence ID" value="PWT29237.1"/>
    <property type="molecule type" value="Genomic_DNA"/>
</dbReference>
<sequence length="536" mass="60599">MNNSIYRKKYHFISSFLIAMLLSGCSSSQLALGNKDLDQSDEEISTNEKDADDEAAKDASADDSTKDSSSEEKSSEDLLVDSVTWDDLYDPAGNSDADNKVYFNMSDGSVQTFEISSDYKIEDLKMVDLDNDGTEDYIISSYFANTATEYNIIYAYTFDDGQVSQLFPVSGIEGVEDDVLYDCQITDVTIDYATDATVNGLELTSFGKVDGMIYEESHKIIYYQDGKWNLKSDYTDAEAEYETIMAPRDKGYIDLDDESSKLYQAFLDGNEKAIYDIEGDKGQYIEPSLVLSDGEKYTLDDITGNLTSADQYSEGWKVESVTDTYIDCGLDDDYEMVVSISFDTEFSFDMVIKNIDGSLKICYFGDSWSRCQTRICYNGMIYSYGSGGATSHGGYTGFVDADGQYKLWYEEWEEGYDDYDGDGTFSVSPYIDGSSVDLTFDIPDAAYIYSEEISFDEGDGYDYYYFYILDEDSNELPDDPDDPDNPYEIVRTECEKAGITAISKKEHEEKLEERRQEIGLTDEIYEYGNEYLTEDE</sequence>
<comment type="caution">
    <text evidence="3">The sequence shown here is derived from an EMBL/GenBank/DDBJ whole genome shotgun (WGS) entry which is preliminary data.</text>
</comment>
<evidence type="ECO:0000256" key="1">
    <source>
        <dbReference type="SAM" id="MobiDB-lite"/>
    </source>
</evidence>
<reference evidence="3 4" key="1">
    <citation type="submission" date="2017-09" db="EMBL/GenBank/DDBJ databases">
        <title>High-quality draft genome sequence of Butyrivibrio fibrisolvens INBov1, isolated from cow rumen.</title>
        <authorList>
            <person name="Rodriguez Hernaez J."/>
            <person name="Rivarola M."/>
            <person name="Paniego N."/>
            <person name="Cravero S."/>
            <person name="Ceron Cucchi M."/>
            <person name="Martinez M.C."/>
        </authorList>
    </citation>
    <scope>NUCLEOTIDE SEQUENCE [LARGE SCALE GENOMIC DNA]</scope>
    <source>
        <strain evidence="3 4">INBov1</strain>
    </source>
</reference>
<evidence type="ECO:0000313" key="3">
    <source>
        <dbReference type="EMBL" id="PWT29237.1"/>
    </source>
</evidence>
<feature type="signal peptide" evidence="2">
    <location>
        <begin position="1"/>
        <end position="31"/>
    </location>
</feature>
<organism evidence="3 4">
    <name type="scientific">Butyrivibrio fibrisolvens</name>
    <dbReference type="NCBI Taxonomy" id="831"/>
    <lineage>
        <taxon>Bacteria</taxon>
        <taxon>Bacillati</taxon>
        <taxon>Bacillota</taxon>
        <taxon>Clostridia</taxon>
        <taxon>Lachnospirales</taxon>
        <taxon>Lachnospiraceae</taxon>
        <taxon>Butyrivibrio</taxon>
    </lineage>
</organism>
<accession>A0A317G6K9</accession>
<proteinExistence type="predicted"/>
<gene>
    <name evidence="3" type="ORF">CPT75_20100</name>
</gene>
<keyword evidence="2" id="KW-0732">Signal</keyword>
<keyword evidence="4" id="KW-1185">Reference proteome</keyword>
<feature type="compositionally biased region" description="Basic and acidic residues" evidence="1">
    <location>
        <begin position="46"/>
        <end position="76"/>
    </location>
</feature>
<feature type="chain" id="PRO_5039178811" evidence="2">
    <location>
        <begin position="32"/>
        <end position="536"/>
    </location>
</feature>